<sequence>MVLTQLYKEANNYYTKALNISDDKYEKELLQQKQAFIKCEIAVIETFKTDSNMNHFNLHSWESKQSQMFERMISIENWFKEKYAYEYLTGGPLDGMKCFGTKTEKTKKHKLLCKIENPRKYEDAIFARRQLKRTEESKNVQELLEEISKAPQQHASYLNYMLEAHIAFHNYFQKLEPYVSIIIDEPQNDKKYPLKSTNFKAATVTSDSENCDEMLKFNKTKLFKGTLESFEDFPAFPQMFIPPDNKGYSTSYILTTLLALSPAEISPLPWSEPECGPYLEESIIDSMELFPNLTFLDFSNSTIQNFQEPTLKKYLTSILGGTNKALIGDIGQRINTIMRYSIGPKWISGNLAAIYWRYIGKPKEAVICLKFALSDLKHEDLALIQLSQITMKLGPNYITLAKAITEKAISIDSTEPIPHYILGYLHFLSGSFYNAKQEFLKALILEPSLNDAKIGLIGISCLQKSFNFNTVKLKLNPICCWPAEQNAYCYGKGKIKKCFRLSLKNNEPNKLDFEYVRCSGKYTVCF</sequence>
<accession>A0A914QPD2</accession>
<evidence type="ECO:0000313" key="2">
    <source>
        <dbReference type="WBParaSite" id="PDA_v2.g29245.t1"/>
    </source>
</evidence>
<dbReference type="InterPro" id="IPR011990">
    <property type="entry name" value="TPR-like_helical_dom_sf"/>
</dbReference>
<dbReference type="SUPFAM" id="SSF48452">
    <property type="entry name" value="TPR-like"/>
    <property type="match status" value="1"/>
</dbReference>
<evidence type="ECO:0000313" key="1">
    <source>
        <dbReference type="Proteomes" id="UP000887578"/>
    </source>
</evidence>
<dbReference type="GO" id="GO:0015629">
    <property type="term" value="C:actin cytoskeleton"/>
    <property type="evidence" value="ECO:0007669"/>
    <property type="project" value="TreeGrafter"/>
</dbReference>
<protein>
    <submittedName>
        <fullName evidence="2">Uncharacterized protein</fullName>
    </submittedName>
</protein>
<dbReference type="GO" id="GO:0005737">
    <property type="term" value="C:cytoplasm"/>
    <property type="evidence" value="ECO:0007669"/>
    <property type="project" value="TreeGrafter"/>
</dbReference>
<name>A0A914QPD2_9BILA</name>
<dbReference type="InterPro" id="IPR052630">
    <property type="entry name" value="TTC17"/>
</dbReference>
<dbReference type="GO" id="GO:0030041">
    <property type="term" value="P:actin filament polymerization"/>
    <property type="evidence" value="ECO:0007669"/>
    <property type="project" value="TreeGrafter"/>
</dbReference>
<dbReference type="AlphaFoldDB" id="A0A914QPD2"/>
<dbReference type="PANTHER" id="PTHR16091:SF1">
    <property type="entry name" value="TETRATRICOPEPTIDE REPEAT PROTEIN 17"/>
    <property type="match status" value="1"/>
</dbReference>
<reference evidence="2" key="1">
    <citation type="submission" date="2022-11" db="UniProtKB">
        <authorList>
            <consortium name="WormBaseParasite"/>
        </authorList>
    </citation>
    <scope>IDENTIFICATION</scope>
</reference>
<dbReference type="PANTHER" id="PTHR16091">
    <property type="entry name" value="TTC17 PROTEIN"/>
    <property type="match status" value="1"/>
</dbReference>
<dbReference type="WBParaSite" id="PDA_v2.g29245.t1">
    <property type="protein sequence ID" value="PDA_v2.g29245.t1"/>
    <property type="gene ID" value="PDA_v2.g29245"/>
</dbReference>
<dbReference type="Proteomes" id="UP000887578">
    <property type="component" value="Unplaced"/>
</dbReference>
<keyword evidence="1" id="KW-1185">Reference proteome</keyword>
<proteinExistence type="predicted"/>
<dbReference type="Gene3D" id="1.25.40.10">
    <property type="entry name" value="Tetratricopeptide repeat domain"/>
    <property type="match status" value="1"/>
</dbReference>
<organism evidence="1 2">
    <name type="scientific">Panagrolaimus davidi</name>
    <dbReference type="NCBI Taxonomy" id="227884"/>
    <lineage>
        <taxon>Eukaryota</taxon>
        <taxon>Metazoa</taxon>
        <taxon>Ecdysozoa</taxon>
        <taxon>Nematoda</taxon>
        <taxon>Chromadorea</taxon>
        <taxon>Rhabditida</taxon>
        <taxon>Tylenchina</taxon>
        <taxon>Panagrolaimomorpha</taxon>
        <taxon>Panagrolaimoidea</taxon>
        <taxon>Panagrolaimidae</taxon>
        <taxon>Panagrolaimus</taxon>
    </lineage>
</organism>